<evidence type="ECO:0000313" key="1">
    <source>
        <dbReference type="EMBL" id="KAK1857631.1"/>
    </source>
</evidence>
<keyword evidence="2" id="KW-1185">Reference proteome</keyword>
<dbReference type="EMBL" id="CM020618">
    <property type="protein sequence ID" value="KAK1857631.1"/>
    <property type="molecule type" value="Genomic_DNA"/>
</dbReference>
<dbReference type="Proteomes" id="UP000798662">
    <property type="component" value="Chromosome 1"/>
</dbReference>
<reference evidence="1" key="1">
    <citation type="submission" date="2019-11" db="EMBL/GenBank/DDBJ databases">
        <title>Nori genome reveals adaptations in red seaweeds to the harsh intertidal environment.</title>
        <authorList>
            <person name="Wang D."/>
            <person name="Mao Y."/>
        </authorList>
    </citation>
    <scope>NUCLEOTIDE SEQUENCE</scope>
    <source>
        <tissue evidence="1">Gametophyte</tissue>
    </source>
</reference>
<organism evidence="1 2">
    <name type="scientific">Pyropia yezoensis</name>
    <name type="common">Susabi-nori</name>
    <name type="synonym">Porphyra yezoensis</name>
    <dbReference type="NCBI Taxonomy" id="2788"/>
    <lineage>
        <taxon>Eukaryota</taxon>
        <taxon>Rhodophyta</taxon>
        <taxon>Bangiophyceae</taxon>
        <taxon>Bangiales</taxon>
        <taxon>Bangiaceae</taxon>
        <taxon>Pyropia</taxon>
    </lineage>
</organism>
<comment type="caution">
    <text evidence="1">The sequence shown here is derived from an EMBL/GenBank/DDBJ whole genome shotgun (WGS) entry which is preliminary data.</text>
</comment>
<sequence>MAPPAAAAAAAAVAAAGACARCALRALGARRWQAFAGDEASAQAAVAALDASLAAAVAAVRRLPLARGTPADVAARLAGVRLDSSGGSPSSSPAPPSRQPLLHVGTYRLSVTLPPAADIVRSRSFEAAAAAAAGAGWAVPARGPLPLREAVKWALGGRLDAATGLVYAPGGGVEVGVSWAHPAADDAAAAALGGCAVPERRNRRWRPGGGGRDKDKQPQAGAAAAAAGDGIGDGDAPAAAAAPTAPRVSAGAMARVVAAMDAATFGSRVPFPPPPPAGPCTIAAVACLPPLSLAGHYTKASRRVSQTAWYDGPTRVAASATSVEELLLPPALTAALTAPPGPGGSVGVTFSAGGREDVDVRMLGGGRPFVVRVASPSIHPDLLSEPVGSGGGGETGYAALERLMRAAGREVVLHARLTWGDDAAAAGGAPPPAAAAEAGAPPAGGESPVVAVDVKRRRLDDGGGVAVAVAAADPPPAAAAANGNPTTDDAGAAAADGGALPPYRLPDGSSPWDAATGALLLRQATPLRVLHRRTSATRIRAVTACRVVRAVTPRVAVVDVTTAAGTYVKEFVHGDWGRTVPSVGGLLGVTADILQLDVRGISTGE</sequence>
<proteinExistence type="predicted"/>
<protein>
    <submittedName>
        <fullName evidence="1">Uncharacterized protein</fullName>
    </submittedName>
</protein>
<name>A0ACC3BJH4_PYRYE</name>
<evidence type="ECO:0000313" key="2">
    <source>
        <dbReference type="Proteomes" id="UP000798662"/>
    </source>
</evidence>
<accession>A0ACC3BJH4</accession>
<gene>
    <name evidence="1" type="ORF">I4F81_000247</name>
</gene>